<sequence length="211" mass="22396">MDNQPAGPIIIESSANTGNHSQFKRDFSSQLPKLLFFILAAVVAIEIVIGIRTLSKPLPPSTKIEVLKDAKLSLVTLKQDYKVGDYISVLVKLSSGGKDISGADVVLHFDPRLIEGSSSGLIAGSLFQEYPFKSLNPQTGIVQISGVTSSANKYYNGIGLFATVNLKARSAGKTSVTLDFKPGATNDSNIIAANATTDTLVEVTPVELTIN</sequence>
<dbReference type="EMBL" id="MFDD01000009">
    <property type="protein sequence ID" value="OGE40467.1"/>
    <property type="molecule type" value="Genomic_DNA"/>
</dbReference>
<reference evidence="3 4" key="1">
    <citation type="journal article" date="2016" name="Nat. Commun.">
        <title>Thousands of microbial genomes shed light on interconnected biogeochemical processes in an aquifer system.</title>
        <authorList>
            <person name="Anantharaman K."/>
            <person name="Brown C.T."/>
            <person name="Hug L.A."/>
            <person name="Sharon I."/>
            <person name="Castelle C.J."/>
            <person name="Probst A.J."/>
            <person name="Thomas B.C."/>
            <person name="Singh A."/>
            <person name="Wilkins M.J."/>
            <person name="Karaoz U."/>
            <person name="Brodie E.L."/>
            <person name="Williams K.H."/>
            <person name="Hubbard S.S."/>
            <person name="Banfield J.F."/>
        </authorList>
    </citation>
    <scope>NUCLEOTIDE SEQUENCE [LARGE SCALE GENOMIC DNA]</scope>
</reference>
<organism evidence="3 4">
    <name type="scientific">Candidatus Daviesbacteria bacterium RIFCSPHIGHO2_02_FULL_43_12</name>
    <dbReference type="NCBI Taxonomy" id="1797776"/>
    <lineage>
        <taxon>Bacteria</taxon>
        <taxon>Candidatus Daviesiibacteriota</taxon>
    </lineage>
</organism>
<evidence type="ECO:0000313" key="3">
    <source>
        <dbReference type="EMBL" id="OGE40467.1"/>
    </source>
</evidence>
<comment type="caution">
    <text evidence="3">The sequence shown here is derived from an EMBL/GenBank/DDBJ whole genome shotgun (WGS) entry which is preliminary data.</text>
</comment>
<protein>
    <recommendedName>
        <fullName evidence="2">Cohesin domain-containing protein</fullName>
    </recommendedName>
</protein>
<dbReference type="SUPFAM" id="SSF49384">
    <property type="entry name" value="Carbohydrate-binding domain"/>
    <property type="match status" value="1"/>
</dbReference>
<feature type="domain" description="Cohesin" evidence="2">
    <location>
        <begin position="80"/>
        <end position="202"/>
    </location>
</feature>
<evidence type="ECO:0000259" key="2">
    <source>
        <dbReference type="Pfam" id="PF00963"/>
    </source>
</evidence>
<keyword evidence="1" id="KW-1133">Transmembrane helix</keyword>
<evidence type="ECO:0000256" key="1">
    <source>
        <dbReference type="SAM" id="Phobius"/>
    </source>
</evidence>
<gene>
    <name evidence="3" type="ORF">A3D25_00180</name>
</gene>
<accession>A0A1F5KHP4</accession>
<dbReference type="Gene3D" id="2.60.40.680">
    <property type="match status" value="1"/>
</dbReference>
<dbReference type="InterPro" id="IPR008965">
    <property type="entry name" value="CBM2/CBM3_carb-bd_dom_sf"/>
</dbReference>
<dbReference type="GO" id="GO:0000272">
    <property type="term" value="P:polysaccharide catabolic process"/>
    <property type="evidence" value="ECO:0007669"/>
    <property type="project" value="InterPro"/>
</dbReference>
<dbReference type="GO" id="GO:0030246">
    <property type="term" value="F:carbohydrate binding"/>
    <property type="evidence" value="ECO:0007669"/>
    <property type="project" value="InterPro"/>
</dbReference>
<dbReference type="Proteomes" id="UP000177328">
    <property type="component" value="Unassembled WGS sequence"/>
</dbReference>
<feature type="transmembrane region" description="Helical" evidence="1">
    <location>
        <begin position="34"/>
        <end position="54"/>
    </location>
</feature>
<name>A0A1F5KHP4_9BACT</name>
<keyword evidence="1" id="KW-0472">Membrane</keyword>
<dbReference type="Pfam" id="PF00963">
    <property type="entry name" value="Cohesin"/>
    <property type="match status" value="1"/>
</dbReference>
<proteinExistence type="predicted"/>
<evidence type="ECO:0000313" key="4">
    <source>
        <dbReference type="Proteomes" id="UP000177328"/>
    </source>
</evidence>
<dbReference type="AlphaFoldDB" id="A0A1F5KHP4"/>
<dbReference type="CDD" id="cd08547">
    <property type="entry name" value="Type_II_cohesin"/>
    <property type="match status" value="1"/>
</dbReference>
<dbReference type="InterPro" id="IPR002102">
    <property type="entry name" value="Cohesin_dom"/>
</dbReference>
<keyword evidence="1" id="KW-0812">Transmembrane</keyword>